<reference evidence="2 3" key="1">
    <citation type="submission" date="2015-11" db="EMBL/GenBank/DDBJ databases">
        <title>Genomic Taxonomy of the Vibrionaceae.</title>
        <authorList>
            <person name="Gomez-Gil B."/>
            <person name="Enciso-Ibarra J."/>
        </authorList>
    </citation>
    <scope>NUCLEOTIDE SEQUENCE [LARGE SCALE GENOMIC DNA]</scope>
    <source>
        <strain evidence="2 3">CAIM 912</strain>
    </source>
</reference>
<dbReference type="OrthoDB" id="6314559at2"/>
<proteinExistence type="predicted"/>
<feature type="coiled-coil region" evidence="1">
    <location>
        <begin position="63"/>
        <end position="90"/>
    </location>
</feature>
<gene>
    <name evidence="2" type="ORF">ATN88_21750</name>
</gene>
<dbReference type="EMBL" id="LNTY01000039">
    <property type="protein sequence ID" value="KXF81020.1"/>
    <property type="molecule type" value="Genomic_DNA"/>
</dbReference>
<evidence type="ECO:0000313" key="2">
    <source>
        <dbReference type="EMBL" id="KXF81020.1"/>
    </source>
</evidence>
<name>A0A135I6E1_9GAMM</name>
<comment type="caution">
    <text evidence="2">The sequence shown here is derived from an EMBL/GenBank/DDBJ whole genome shotgun (WGS) entry which is preliminary data.</text>
</comment>
<dbReference type="RefSeq" id="WP_067418158.1">
    <property type="nucleotide sequence ID" value="NZ_LNTY01000039.1"/>
</dbReference>
<accession>A0A135I6E1</accession>
<dbReference type="Proteomes" id="UP000070529">
    <property type="component" value="Unassembled WGS sequence"/>
</dbReference>
<protein>
    <recommendedName>
        <fullName evidence="4">KfrA N-terminal DNA-binding domain-containing protein</fullName>
    </recommendedName>
</protein>
<evidence type="ECO:0000256" key="1">
    <source>
        <dbReference type="SAM" id="Coils"/>
    </source>
</evidence>
<organism evidence="2 3">
    <name type="scientific">Enterovibrio coralii</name>
    <dbReference type="NCBI Taxonomy" id="294935"/>
    <lineage>
        <taxon>Bacteria</taxon>
        <taxon>Pseudomonadati</taxon>
        <taxon>Pseudomonadota</taxon>
        <taxon>Gammaproteobacteria</taxon>
        <taxon>Vibrionales</taxon>
        <taxon>Vibrionaceae</taxon>
        <taxon>Enterovibrio</taxon>
    </lineage>
</organism>
<keyword evidence="1" id="KW-0175">Coiled coil</keyword>
<dbReference type="AlphaFoldDB" id="A0A135I6E1"/>
<keyword evidence="3" id="KW-1185">Reference proteome</keyword>
<sequence>MSTDFTPLLENAISSLVNDGKEPTVALIKGRLTSPVPMPIIISALQRWKKSGTVPKVEKVEAQKDSETRIAELEQQVKALTERLNALEQRVS</sequence>
<evidence type="ECO:0000313" key="3">
    <source>
        <dbReference type="Proteomes" id="UP000070529"/>
    </source>
</evidence>
<evidence type="ECO:0008006" key="4">
    <source>
        <dbReference type="Google" id="ProtNLM"/>
    </source>
</evidence>